<dbReference type="RefSeq" id="WP_308455150.1">
    <property type="nucleotide sequence ID" value="NZ_JAJEQR010000097.1"/>
</dbReference>
<dbReference type="InterPro" id="IPR036388">
    <property type="entry name" value="WH-like_DNA-bd_sf"/>
</dbReference>
<dbReference type="InterPro" id="IPR036390">
    <property type="entry name" value="WH_DNA-bd_sf"/>
</dbReference>
<accession>A0AAE3JGN0</accession>
<comment type="similarity">
    <text evidence="1">Belongs to the LysR transcriptional regulatory family.</text>
</comment>
<dbReference type="InterPro" id="IPR005119">
    <property type="entry name" value="LysR_subst-bd"/>
</dbReference>
<gene>
    <name evidence="6" type="ORF">LKD81_17535</name>
</gene>
<keyword evidence="3" id="KW-0238">DNA-binding</keyword>
<dbReference type="EMBL" id="JAJEQR010000097">
    <property type="protein sequence ID" value="MCC2232765.1"/>
    <property type="molecule type" value="Genomic_DNA"/>
</dbReference>
<evidence type="ECO:0000256" key="2">
    <source>
        <dbReference type="ARBA" id="ARBA00023015"/>
    </source>
</evidence>
<dbReference type="Pfam" id="PF00126">
    <property type="entry name" value="HTH_1"/>
    <property type="match status" value="1"/>
</dbReference>
<keyword evidence="4" id="KW-0804">Transcription</keyword>
<dbReference type="InterPro" id="IPR000847">
    <property type="entry name" value="LysR_HTH_N"/>
</dbReference>
<dbReference type="PANTHER" id="PTHR30419">
    <property type="entry name" value="HTH-TYPE TRANSCRIPTIONAL REGULATOR YBHD"/>
    <property type="match status" value="1"/>
</dbReference>
<dbReference type="PRINTS" id="PR00039">
    <property type="entry name" value="HTHLYSR"/>
</dbReference>
<evidence type="ECO:0000256" key="4">
    <source>
        <dbReference type="ARBA" id="ARBA00023163"/>
    </source>
</evidence>
<dbReference type="AlphaFoldDB" id="A0AAE3JGN0"/>
<dbReference type="GO" id="GO:0003677">
    <property type="term" value="F:DNA binding"/>
    <property type="evidence" value="ECO:0007669"/>
    <property type="project" value="UniProtKB-KW"/>
</dbReference>
<dbReference type="GO" id="GO:0005829">
    <property type="term" value="C:cytosol"/>
    <property type="evidence" value="ECO:0007669"/>
    <property type="project" value="TreeGrafter"/>
</dbReference>
<dbReference type="SUPFAM" id="SSF46785">
    <property type="entry name" value="Winged helix' DNA-binding domain"/>
    <property type="match status" value="1"/>
</dbReference>
<dbReference type="Proteomes" id="UP001198182">
    <property type="component" value="Unassembled WGS sequence"/>
</dbReference>
<dbReference type="Gene3D" id="3.40.190.290">
    <property type="match status" value="1"/>
</dbReference>
<evidence type="ECO:0000256" key="3">
    <source>
        <dbReference type="ARBA" id="ARBA00023125"/>
    </source>
</evidence>
<dbReference type="InterPro" id="IPR050950">
    <property type="entry name" value="HTH-type_LysR_regulators"/>
</dbReference>
<reference evidence="6" key="1">
    <citation type="submission" date="2021-10" db="EMBL/GenBank/DDBJ databases">
        <title>Anaerobic single-cell dispensing facilitates the cultivation of human gut bacteria.</title>
        <authorList>
            <person name="Afrizal A."/>
        </authorList>
    </citation>
    <scope>NUCLEOTIDE SEQUENCE</scope>
    <source>
        <strain evidence="6">CLA-AA-H215</strain>
    </source>
</reference>
<protein>
    <submittedName>
        <fullName evidence="6">LysR family transcriptional regulator</fullName>
    </submittedName>
</protein>
<dbReference type="SUPFAM" id="SSF53850">
    <property type="entry name" value="Periplasmic binding protein-like II"/>
    <property type="match status" value="1"/>
</dbReference>
<dbReference type="GO" id="GO:0003700">
    <property type="term" value="F:DNA-binding transcription factor activity"/>
    <property type="evidence" value="ECO:0007669"/>
    <property type="project" value="InterPro"/>
</dbReference>
<evidence type="ECO:0000259" key="5">
    <source>
        <dbReference type="PROSITE" id="PS50931"/>
    </source>
</evidence>
<keyword evidence="2" id="KW-0805">Transcription regulation</keyword>
<proteinExistence type="inferred from homology"/>
<dbReference type="Gene3D" id="1.10.10.10">
    <property type="entry name" value="Winged helix-like DNA-binding domain superfamily/Winged helix DNA-binding domain"/>
    <property type="match status" value="1"/>
</dbReference>
<evidence type="ECO:0000313" key="6">
    <source>
        <dbReference type="EMBL" id="MCC2232765.1"/>
    </source>
</evidence>
<sequence>MDIIKCEAALAAAEQGSLTAAAELLGYTQSGITRMISALESEIGFPLFIRSKKGVRLTENGKIMLPLFREIVRSRQNAEQVSAEICGMIRGTLTIGCYYSISALRLPAILKEFRSRYPGVTVRMQEGGNREMSRWLNERSVDCCFCAYPEAADFDWIPVFEDELVAWLPKDHPLAHADAFPIENLEKEPFIHTSPNHDTDQDRLLAAFHLHPQTCFSTRDAFTTYNMVEAGLGISFNQRLISQKWNGEVALVPFSPPQFIPLGIAVPSLKDASPSARRFIDCAAPGCRPSSPA</sequence>
<dbReference type="Pfam" id="PF03466">
    <property type="entry name" value="LysR_substrate"/>
    <property type="match status" value="1"/>
</dbReference>
<dbReference type="PROSITE" id="PS50931">
    <property type="entry name" value="HTH_LYSR"/>
    <property type="match status" value="1"/>
</dbReference>
<evidence type="ECO:0000256" key="1">
    <source>
        <dbReference type="ARBA" id="ARBA00009437"/>
    </source>
</evidence>
<name>A0AAE3JGN0_9FIRM</name>
<dbReference type="CDD" id="cd05466">
    <property type="entry name" value="PBP2_LTTR_substrate"/>
    <property type="match status" value="1"/>
</dbReference>
<evidence type="ECO:0000313" key="7">
    <source>
        <dbReference type="Proteomes" id="UP001198182"/>
    </source>
</evidence>
<dbReference type="PANTHER" id="PTHR30419:SF28">
    <property type="entry name" value="HTH-TYPE TRANSCRIPTIONAL REGULATOR BSDA"/>
    <property type="match status" value="1"/>
</dbReference>
<comment type="caution">
    <text evidence="6">The sequence shown here is derived from an EMBL/GenBank/DDBJ whole genome shotgun (WGS) entry which is preliminary data.</text>
</comment>
<keyword evidence="7" id="KW-1185">Reference proteome</keyword>
<organism evidence="6 7">
    <name type="scientific">Hominifimenecus microfluidus</name>
    <dbReference type="NCBI Taxonomy" id="2885348"/>
    <lineage>
        <taxon>Bacteria</taxon>
        <taxon>Bacillati</taxon>
        <taxon>Bacillota</taxon>
        <taxon>Clostridia</taxon>
        <taxon>Lachnospirales</taxon>
        <taxon>Lachnospiraceae</taxon>
        <taxon>Hominifimenecus</taxon>
    </lineage>
</organism>
<feature type="domain" description="HTH lysR-type" evidence="5">
    <location>
        <begin position="1"/>
        <end position="58"/>
    </location>
</feature>